<evidence type="ECO:0000313" key="3">
    <source>
        <dbReference type="Proteomes" id="UP000068243"/>
    </source>
</evidence>
<sequence>MSFLARITPAARTASLSLRPTTTPALSVGATRLISATARRDKGPIDATKETLKKADRKVSDAAVKGIEVGENAAEKVKGTVSSTASEAKAKTDELSGEASQVAGQGKGKAEETLGTAKGKAQEAAGEVKGKAQEAAGEVKGKAKETAGRF</sequence>
<feature type="region of interest" description="Disordered" evidence="1">
    <location>
        <begin position="78"/>
        <end position="150"/>
    </location>
</feature>
<dbReference type="OMA" id="APCNKGP"/>
<dbReference type="Proteomes" id="UP000068243">
    <property type="component" value="Unassembled WGS sequence"/>
</dbReference>
<dbReference type="AlphaFoldDB" id="A0A117DXU0"/>
<reference evidence="3" key="1">
    <citation type="journal article" date="2016" name="Genome Announc.">
        <title>Draft genome sequence of Aspergillus niger strain An76.</title>
        <authorList>
            <person name="Gong W."/>
            <person name="Cheng Z."/>
            <person name="Zhang H."/>
            <person name="Liu L."/>
            <person name="Gao P."/>
            <person name="Wang L."/>
        </authorList>
    </citation>
    <scope>NUCLEOTIDE SEQUENCE [LARGE SCALE GENOMIC DNA]</scope>
    <source>
        <strain evidence="3">An76</strain>
    </source>
</reference>
<evidence type="ECO:0008006" key="4">
    <source>
        <dbReference type="Google" id="ProtNLM"/>
    </source>
</evidence>
<organism evidence="2 3">
    <name type="scientific">Aspergillus niger</name>
    <dbReference type="NCBI Taxonomy" id="5061"/>
    <lineage>
        <taxon>Eukaryota</taxon>
        <taxon>Fungi</taxon>
        <taxon>Dikarya</taxon>
        <taxon>Ascomycota</taxon>
        <taxon>Pezizomycotina</taxon>
        <taxon>Eurotiomycetes</taxon>
        <taxon>Eurotiomycetidae</taxon>
        <taxon>Eurotiales</taxon>
        <taxon>Aspergillaceae</taxon>
        <taxon>Aspergillus</taxon>
        <taxon>Aspergillus subgen. Circumdati</taxon>
    </lineage>
</organism>
<gene>
    <name evidence="2" type="ORF">ABL_01679</name>
</gene>
<protein>
    <recommendedName>
        <fullName evidence="4">LEA domain protein</fullName>
    </recommendedName>
</protein>
<evidence type="ECO:0000256" key="1">
    <source>
        <dbReference type="SAM" id="MobiDB-lite"/>
    </source>
</evidence>
<comment type="caution">
    <text evidence="2">The sequence shown here is derived from an EMBL/GenBank/DDBJ whole genome shotgun (WGS) entry which is preliminary data.</text>
</comment>
<dbReference type="OrthoDB" id="4023585at2759"/>
<evidence type="ECO:0000313" key="2">
    <source>
        <dbReference type="EMBL" id="GAQ36455.1"/>
    </source>
</evidence>
<proteinExistence type="predicted"/>
<feature type="region of interest" description="Disordered" evidence="1">
    <location>
        <begin position="39"/>
        <end position="58"/>
    </location>
</feature>
<dbReference type="VEuPathDB" id="FungiDB:An02g07350"/>
<dbReference type="VEuPathDB" id="FungiDB:M747DRAFT_370752"/>
<feature type="compositionally biased region" description="Basic and acidic residues" evidence="1">
    <location>
        <begin position="126"/>
        <end position="150"/>
    </location>
</feature>
<dbReference type="VEuPathDB" id="FungiDB:ATCC64974_56810"/>
<dbReference type="VEuPathDB" id="FungiDB:ASPNIDRAFT2_1174991"/>
<accession>A0A117DXU0</accession>
<dbReference type="Gene3D" id="1.20.120.20">
    <property type="entry name" value="Apolipoprotein"/>
    <property type="match status" value="1"/>
</dbReference>
<name>A0A117DXU0_ASPNG</name>
<dbReference type="EMBL" id="BCMY01000002">
    <property type="protein sequence ID" value="GAQ36455.1"/>
    <property type="molecule type" value="Genomic_DNA"/>
</dbReference>